<feature type="transmembrane region" description="Helical" evidence="8">
    <location>
        <begin position="165"/>
        <end position="186"/>
    </location>
</feature>
<dbReference type="PANTHER" id="PTHR42718">
    <property type="entry name" value="MAJOR FACILITATOR SUPERFAMILY MULTIDRUG TRANSPORTER MFSC"/>
    <property type="match status" value="1"/>
</dbReference>
<feature type="transmembrane region" description="Helical" evidence="8">
    <location>
        <begin position="193"/>
        <end position="215"/>
    </location>
</feature>
<feature type="transmembrane region" description="Helical" evidence="8">
    <location>
        <begin position="227"/>
        <end position="243"/>
    </location>
</feature>
<feature type="transmembrane region" description="Helical" evidence="8">
    <location>
        <begin position="400"/>
        <end position="420"/>
    </location>
</feature>
<evidence type="ECO:0000313" key="10">
    <source>
        <dbReference type="EMBL" id="MEX6690714.1"/>
    </source>
</evidence>
<feature type="transmembrane region" description="Helical" evidence="8">
    <location>
        <begin position="354"/>
        <end position="379"/>
    </location>
</feature>
<evidence type="ECO:0000256" key="3">
    <source>
        <dbReference type="ARBA" id="ARBA00022448"/>
    </source>
</evidence>
<feature type="transmembrane region" description="Helical" evidence="8">
    <location>
        <begin position="331"/>
        <end position="348"/>
    </location>
</feature>
<evidence type="ECO:0000256" key="1">
    <source>
        <dbReference type="ARBA" id="ARBA00004651"/>
    </source>
</evidence>
<dbReference type="InterPro" id="IPR011701">
    <property type="entry name" value="MFS"/>
</dbReference>
<dbReference type="RefSeq" id="WP_369332129.1">
    <property type="nucleotide sequence ID" value="NZ_JAULBC010000010.1"/>
</dbReference>
<feature type="transmembrane region" description="Helical" evidence="8">
    <location>
        <begin position="136"/>
        <end position="159"/>
    </location>
</feature>
<comment type="subcellular location">
    <subcellularLocation>
        <location evidence="1">Cell membrane</location>
        <topology evidence="1">Multi-pass membrane protein</topology>
    </subcellularLocation>
</comment>
<dbReference type="PROSITE" id="PS50850">
    <property type="entry name" value="MFS"/>
    <property type="match status" value="1"/>
</dbReference>
<keyword evidence="5 8" id="KW-0812">Transmembrane</keyword>
<dbReference type="Gene3D" id="1.20.1250.20">
    <property type="entry name" value="MFS general substrate transporter like domains"/>
    <property type="match status" value="1"/>
</dbReference>
<keyword evidence="6 8" id="KW-1133">Transmembrane helix</keyword>
<dbReference type="Proteomes" id="UP001560573">
    <property type="component" value="Unassembled WGS sequence"/>
</dbReference>
<protein>
    <submittedName>
        <fullName evidence="10">MDR family MFS transporter</fullName>
    </submittedName>
</protein>
<dbReference type="EMBL" id="JAULBC010000010">
    <property type="protein sequence ID" value="MEX6690714.1"/>
    <property type="molecule type" value="Genomic_DNA"/>
</dbReference>
<name>A0ABV3ZLG0_9BACT</name>
<keyword evidence="11" id="KW-1185">Reference proteome</keyword>
<accession>A0ABV3ZLG0</accession>
<dbReference type="PANTHER" id="PTHR42718:SF9">
    <property type="entry name" value="MAJOR FACILITATOR SUPERFAMILY MULTIDRUG TRANSPORTER MFSC"/>
    <property type="match status" value="1"/>
</dbReference>
<dbReference type="Gene3D" id="1.20.1720.10">
    <property type="entry name" value="Multidrug resistance protein D"/>
    <property type="match status" value="1"/>
</dbReference>
<evidence type="ECO:0000313" key="11">
    <source>
        <dbReference type="Proteomes" id="UP001560573"/>
    </source>
</evidence>
<feature type="transmembrane region" description="Helical" evidence="8">
    <location>
        <begin position="440"/>
        <end position="457"/>
    </location>
</feature>
<evidence type="ECO:0000256" key="7">
    <source>
        <dbReference type="ARBA" id="ARBA00023136"/>
    </source>
</evidence>
<feature type="transmembrane region" description="Helical" evidence="8">
    <location>
        <begin position="264"/>
        <end position="289"/>
    </location>
</feature>
<feature type="transmembrane region" description="Helical" evidence="8">
    <location>
        <begin position="47"/>
        <end position="66"/>
    </location>
</feature>
<evidence type="ECO:0000256" key="2">
    <source>
        <dbReference type="ARBA" id="ARBA00008537"/>
    </source>
</evidence>
<dbReference type="CDD" id="cd17503">
    <property type="entry name" value="MFS_LmrB_MDR_like"/>
    <property type="match status" value="1"/>
</dbReference>
<comment type="caution">
    <text evidence="10">The sequence shown here is derived from an EMBL/GenBank/DDBJ whole genome shotgun (WGS) entry which is preliminary data.</text>
</comment>
<evidence type="ECO:0000259" key="9">
    <source>
        <dbReference type="PROSITE" id="PS50850"/>
    </source>
</evidence>
<comment type="similarity">
    <text evidence="2">Belongs to the major facilitator superfamily. EmrB family.</text>
</comment>
<feature type="transmembrane region" description="Helical" evidence="8">
    <location>
        <begin position="301"/>
        <end position="319"/>
    </location>
</feature>
<proteinExistence type="inferred from homology"/>
<dbReference type="PRINTS" id="PR01036">
    <property type="entry name" value="TCRTETB"/>
</dbReference>
<evidence type="ECO:0000256" key="8">
    <source>
        <dbReference type="SAM" id="Phobius"/>
    </source>
</evidence>
<dbReference type="NCBIfam" id="TIGR00711">
    <property type="entry name" value="efflux_EmrB"/>
    <property type="match status" value="1"/>
</dbReference>
<keyword evidence="7 8" id="KW-0472">Membrane</keyword>
<dbReference type="Pfam" id="PF07690">
    <property type="entry name" value="MFS_1"/>
    <property type="match status" value="1"/>
</dbReference>
<evidence type="ECO:0000256" key="5">
    <source>
        <dbReference type="ARBA" id="ARBA00022692"/>
    </source>
</evidence>
<dbReference type="SUPFAM" id="SSF103473">
    <property type="entry name" value="MFS general substrate transporter"/>
    <property type="match status" value="1"/>
</dbReference>
<feature type="transmembrane region" description="Helical" evidence="8">
    <location>
        <begin position="73"/>
        <end position="94"/>
    </location>
</feature>
<feature type="domain" description="Major facilitator superfamily (MFS) profile" evidence="9">
    <location>
        <begin position="9"/>
        <end position="462"/>
    </location>
</feature>
<organism evidence="10 11">
    <name type="scientific">Danxiaibacter flavus</name>
    <dbReference type="NCBI Taxonomy" id="3049108"/>
    <lineage>
        <taxon>Bacteria</taxon>
        <taxon>Pseudomonadati</taxon>
        <taxon>Bacteroidota</taxon>
        <taxon>Chitinophagia</taxon>
        <taxon>Chitinophagales</taxon>
        <taxon>Chitinophagaceae</taxon>
        <taxon>Danxiaibacter</taxon>
    </lineage>
</organism>
<keyword evidence="3" id="KW-0813">Transport</keyword>
<dbReference type="InterPro" id="IPR036259">
    <property type="entry name" value="MFS_trans_sf"/>
</dbReference>
<gene>
    <name evidence="10" type="ORF">QTN47_24620</name>
</gene>
<dbReference type="InterPro" id="IPR004638">
    <property type="entry name" value="EmrB-like"/>
</dbReference>
<feature type="transmembrane region" description="Helical" evidence="8">
    <location>
        <begin position="7"/>
        <end position="27"/>
    </location>
</feature>
<sequence>MVVKHKFAILLPLMLGTFMAGIDSSIVNVSLPVMRREFNCGLDDIEWVITSYMLGFCVFMPLTNWLKQNFGFYRLYLASLTVFVIGSLLCGLSRSLEMLIISRAIQAFGGGAITPTAMAILTLVFPKKERGAIMGWWSLGAITGPALGPTLGGILTQYFGWPSIFMVNLPIGIATIIIAAISLRFLKKRKGKIIHFHLSGFILFTLFILLIQYALAKAADLGALSPYVWGTFILSVVVLILFIRTCRKSKDPLFDLNIFASKTFVNCMLITMVRSIALYSGLFLVPFLLQGLLNYSETQSGLMILPNSIVMAIFTPMAGAWSDKFGPRREVLIGLGILTLSMFLFSRINEPLAWFILLTMAVRGCGLGLLVSPITSTAMSSVLPHQATQASSMYSLTQQLSGSAGIALSGIMHQYLFNYYTTTKNYTAPLAEQYAIQDAFLMSSVLILIAFMPAFRLPRVKYTDKKPEVVEMV</sequence>
<evidence type="ECO:0000256" key="6">
    <source>
        <dbReference type="ARBA" id="ARBA00022989"/>
    </source>
</evidence>
<feature type="transmembrane region" description="Helical" evidence="8">
    <location>
        <begin position="100"/>
        <end position="124"/>
    </location>
</feature>
<dbReference type="InterPro" id="IPR020846">
    <property type="entry name" value="MFS_dom"/>
</dbReference>
<reference evidence="10 11" key="1">
    <citation type="submission" date="2023-07" db="EMBL/GenBank/DDBJ databases">
        <authorList>
            <person name="Lian W.-H."/>
        </authorList>
    </citation>
    <scope>NUCLEOTIDE SEQUENCE [LARGE SCALE GENOMIC DNA]</scope>
    <source>
        <strain evidence="10 11">SYSU DXS3180</strain>
    </source>
</reference>
<keyword evidence="4" id="KW-1003">Cell membrane</keyword>
<evidence type="ECO:0000256" key="4">
    <source>
        <dbReference type="ARBA" id="ARBA00022475"/>
    </source>
</evidence>